<feature type="region of interest" description="Disordered" evidence="10">
    <location>
        <begin position="714"/>
        <end position="753"/>
    </location>
</feature>
<dbReference type="InterPro" id="IPR007763">
    <property type="entry name" value="NDUFA12"/>
</dbReference>
<dbReference type="OrthoDB" id="274641at2759"/>
<feature type="compositionally biased region" description="Low complexity" evidence="10">
    <location>
        <begin position="50"/>
        <end position="66"/>
    </location>
</feature>
<organism evidence="13 14">
    <name type="scientific">Chara braunii</name>
    <name type="common">Braun's stonewort</name>
    <dbReference type="NCBI Taxonomy" id="69332"/>
    <lineage>
        <taxon>Eukaryota</taxon>
        <taxon>Viridiplantae</taxon>
        <taxon>Streptophyta</taxon>
        <taxon>Charophyceae</taxon>
        <taxon>Charales</taxon>
        <taxon>Characeae</taxon>
        <taxon>Chara</taxon>
    </lineage>
</organism>
<evidence type="ECO:0000256" key="2">
    <source>
        <dbReference type="ARBA" id="ARBA00022670"/>
    </source>
</evidence>
<dbReference type="InterPro" id="IPR000477">
    <property type="entry name" value="RT_dom"/>
</dbReference>
<feature type="region of interest" description="Disordered" evidence="10">
    <location>
        <begin position="22"/>
        <end position="66"/>
    </location>
</feature>
<dbReference type="InterPro" id="IPR041577">
    <property type="entry name" value="RT_RNaseH_2"/>
</dbReference>
<dbReference type="Gramene" id="GBG61669">
    <property type="protein sequence ID" value="GBG61669"/>
    <property type="gene ID" value="CBR_g23185"/>
</dbReference>
<keyword evidence="5" id="KW-0540">Nuclease</keyword>
<comment type="caution">
    <text evidence="13">The sequence shown here is derived from an EMBL/GenBank/DDBJ whole genome shotgun (WGS) entry which is preliminary data.</text>
</comment>
<evidence type="ECO:0000256" key="5">
    <source>
        <dbReference type="ARBA" id="ARBA00022722"/>
    </source>
</evidence>
<comment type="similarity">
    <text evidence="1">Belongs to the complex I NDUFA12 subunit family.</text>
</comment>
<dbReference type="GO" id="GO:0004519">
    <property type="term" value="F:endonuclease activity"/>
    <property type="evidence" value="ECO:0007669"/>
    <property type="project" value="UniProtKB-KW"/>
</dbReference>
<evidence type="ECO:0000259" key="11">
    <source>
        <dbReference type="Pfam" id="PF00078"/>
    </source>
</evidence>
<dbReference type="InterPro" id="IPR050951">
    <property type="entry name" value="Retrovirus_Pol_polyprotein"/>
</dbReference>
<accession>A0A388JV18</accession>
<dbReference type="Gene3D" id="3.30.70.270">
    <property type="match status" value="2"/>
</dbReference>
<name>A0A388JV18_CHABU</name>
<dbReference type="PANTHER" id="PTHR37984">
    <property type="entry name" value="PROTEIN CBG26694"/>
    <property type="match status" value="1"/>
</dbReference>
<reference evidence="13 14" key="1">
    <citation type="journal article" date="2018" name="Cell">
        <title>The Chara Genome: Secondary Complexity and Implications for Plant Terrestrialization.</title>
        <authorList>
            <person name="Nishiyama T."/>
            <person name="Sakayama H."/>
            <person name="Vries J.D."/>
            <person name="Buschmann H."/>
            <person name="Saint-Marcoux D."/>
            <person name="Ullrich K.K."/>
            <person name="Haas F.B."/>
            <person name="Vanderstraeten L."/>
            <person name="Becker D."/>
            <person name="Lang D."/>
            <person name="Vosolsobe S."/>
            <person name="Rombauts S."/>
            <person name="Wilhelmsson P.K.I."/>
            <person name="Janitza P."/>
            <person name="Kern R."/>
            <person name="Heyl A."/>
            <person name="Rumpler F."/>
            <person name="Villalobos L.I.A.C."/>
            <person name="Clay J.M."/>
            <person name="Skokan R."/>
            <person name="Toyoda A."/>
            <person name="Suzuki Y."/>
            <person name="Kagoshima H."/>
            <person name="Schijlen E."/>
            <person name="Tajeshwar N."/>
            <person name="Catarino B."/>
            <person name="Hetherington A.J."/>
            <person name="Saltykova A."/>
            <person name="Bonnot C."/>
            <person name="Breuninger H."/>
            <person name="Symeonidi A."/>
            <person name="Radhakrishnan G.V."/>
            <person name="Van Nieuwerburgh F."/>
            <person name="Deforce D."/>
            <person name="Chang C."/>
            <person name="Karol K.G."/>
            <person name="Hedrich R."/>
            <person name="Ulvskov P."/>
            <person name="Glockner G."/>
            <person name="Delwiche C.F."/>
            <person name="Petrasek J."/>
            <person name="Van de Peer Y."/>
            <person name="Friml J."/>
            <person name="Beilby M."/>
            <person name="Dolan L."/>
            <person name="Kohara Y."/>
            <person name="Sugano S."/>
            <person name="Fujiyama A."/>
            <person name="Delaux P.-M."/>
            <person name="Quint M."/>
            <person name="TheiBen G."/>
            <person name="Hagemann M."/>
            <person name="Harholt J."/>
            <person name="Dunand C."/>
            <person name="Zachgo S."/>
            <person name="Langdale J."/>
            <person name="Maumus F."/>
            <person name="Straeten D.V.D."/>
            <person name="Gould S.B."/>
            <person name="Rensing S.A."/>
        </authorList>
    </citation>
    <scope>NUCLEOTIDE SEQUENCE [LARGE SCALE GENOMIC DNA]</scope>
    <source>
        <strain evidence="13 14">S276</strain>
    </source>
</reference>
<dbReference type="EMBL" id="BFEA01000022">
    <property type="protein sequence ID" value="GBG61669.1"/>
    <property type="molecule type" value="Genomic_DNA"/>
</dbReference>
<dbReference type="GO" id="GO:0003964">
    <property type="term" value="F:RNA-directed DNA polymerase activity"/>
    <property type="evidence" value="ECO:0007669"/>
    <property type="project" value="UniProtKB-KW"/>
</dbReference>
<evidence type="ECO:0000256" key="10">
    <source>
        <dbReference type="SAM" id="MobiDB-lite"/>
    </source>
</evidence>
<feature type="compositionally biased region" description="Polar residues" evidence="10">
    <location>
        <begin position="39"/>
        <end position="49"/>
    </location>
</feature>
<dbReference type="InterPro" id="IPR043502">
    <property type="entry name" value="DNA/RNA_pol_sf"/>
</dbReference>
<dbReference type="FunFam" id="3.10.10.10:FF:000007">
    <property type="entry name" value="Retrovirus-related Pol polyprotein from transposon 17.6-like Protein"/>
    <property type="match status" value="1"/>
</dbReference>
<gene>
    <name evidence="13" type="ORF">CBR_g23185</name>
</gene>
<dbReference type="SUPFAM" id="SSF56672">
    <property type="entry name" value="DNA/RNA polymerases"/>
    <property type="match status" value="1"/>
</dbReference>
<evidence type="ECO:0000256" key="1">
    <source>
        <dbReference type="ARBA" id="ARBA00007355"/>
    </source>
</evidence>
<evidence type="ECO:0000259" key="12">
    <source>
        <dbReference type="Pfam" id="PF17919"/>
    </source>
</evidence>
<dbReference type="Pfam" id="PF17919">
    <property type="entry name" value="RT_RNaseH_2"/>
    <property type="match status" value="1"/>
</dbReference>
<evidence type="ECO:0000256" key="7">
    <source>
        <dbReference type="ARBA" id="ARBA00022801"/>
    </source>
</evidence>
<evidence type="ECO:0000313" key="13">
    <source>
        <dbReference type="EMBL" id="GBG61669.1"/>
    </source>
</evidence>
<evidence type="ECO:0000313" key="14">
    <source>
        <dbReference type="Proteomes" id="UP000265515"/>
    </source>
</evidence>
<dbReference type="InterPro" id="IPR043128">
    <property type="entry name" value="Rev_trsase/Diguanyl_cyclase"/>
</dbReference>
<feature type="domain" description="Reverse transcriptase" evidence="11">
    <location>
        <begin position="305"/>
        <end position="427"/>
    </location>
</feature>
<dbReference type="Gene3D" id="3.10.10.10">
    <property type="entry name" value="HIV Type 1 Reverse Transcriptase, subunit A, domain 1"/>
    <property type="match status" value="1"/>
</dbReference>
<keyword evidence="9" id="KW-0511">Multifunctional enzyme</keyword>
<keyword evidence="2" id="KW-0645">Protease</keyword>
<keyword evidence="3" id="KW-0808">Transferase</keyword>
<keyword evidence="7" id="KW-0378">Hydrolase</keyword>
<feature type="domain" description="Reverse transcriptase/retrotransposon-derived protein RNase H-like" evidence="12">
    <location>
        <begin position="493"/>
        <end position="545"/>
    </location>
</feature>
<keyword evidence="4" id="KW-0548">Nucleotidyltransferase</keyword>
<dbReference type="Proteomes" id="UP000265515">
    <property type="component" value="Unassembled WGS sequence"/>
</dbReference>
<sequence>MDLKLQSKLPLPLTVSSSTYSSSVMATPSGPAAGADSTVAVTSNEAGTSATAAAPRREPAAAGPSYASPYVDRKAVQMLPKYDSKEDIESWIGSMRAYFEILGTQPENQAVIMGMNVEPVVRGFLEVQATRAGFPKAALAKWLRTTLVASLEDLLISQYQDPHVAAKAQDPHVAAKARIQLDKVKHSKWNGSMKNLQNYLSKMFATPGLELSVQSCLDVVKGAVPTNFTSRLGRDYIAYTDWLALMKDVVSLEAMDLVSTTGSKKPMGGKRFKGSNRFAVHDLLEAEEEADADGPTLGDDQEQDSDTCGCKVFSKIDLKSGYHQIEVDPADQHKTAFKMRDGLYEFTIMHFGLTNAPATFQSVMDKVLHEQIGRFVVVYLDDILIFSKSMEEHLKNLEEVLAILKKTQLHLNLEKSEFGKNSVIHLGDRLSAAGLEPEATKIEVIRDWPQPANIRELPSFIGLASYYRKFVPRFSIIARPLSRLTSKNVSYSWDAACTEAFQALKEALVSYPVLRIADPKLTFVVTTDASQYGIGAVLQQDDGDGLQQTNVSVKVATSTYMRELYTLRMAGGGCLWLWWLPPLGCIVHSSASDILMSGLVKGLQLVAGAIRENGLMGALKKAKDQGMLGVLLDGNMFNTKTRFGGKLMGTDKDGNKYYEKISDTQFGRHRWVEYSSPMYNASTVPPEWHGWLHHITDQTPDQIASKAHYAEDHKPNLTGQGDEVIYHPKGHAMHPNRRTWSKYEPWQPSQGSL</sequence>
<evidence type="ECO:0000256" key="8">
    <source>
        <dbReference type="ARBA" id="ARBA00022918"/>
    </source>
</evidence>
<feature type="compositionally biased region" description="Basic residues" evidence="10">
    <location>
        <begin position="728"/>
        <end position="740"/>
    </location>
</feature>
<keyword evidence="14" id="KW-1185">Reference proteome</keyword>
<evidence type="ECO:0000256" key="4">
    <source>
        <dbReference type="ARBA" id="ARBA00022695"/>
    </source>
</evidence>
<evidence type="ECO:0008006" key="15">
    <source>
        <dbReference type="Google" id="ProtNLM"/>
    </source>
</evidence>
<evidence type="ECO:0000256" key="6">
    <source>
        <dbReference type="ARBA" id="ARBA00022759"/>
    </source>
</evidence>
<protein>
    <recommendedName>
        <fullName evidence="15">Reverse transcriptase domain-containing protein</fullName>
    </recommendedName>
</protein>
<dbReference type="PANTHER" id="PTHR37984:SF5">
    <property type="entry name" value="PROTEIN NYNRIN-LIKE"/>
    <property type="match status" value="1"/>
</dbReference>
<dbReference type="GO" id="GO:0008233">
    <property type="term" value="F:peptidase activity"/>
    <property type="evidence" value="ECO:0007669"/>
    <property type="project" value="UniProtKB-KW"/>
</dbReference>
<dbReference type="Pfam" id="PF05071">
    <property type="entry name" value="NDUFA12"/>
    <property type="match status" value="1"/>
</dbReference>
<evidence type="ECO:0000256" key="9">
    <source>
        <dbReference type="ARBA" id="ARBA00023268"/>
    </source>
</evidence>
<keyword evidence="8" id="KW-0695">RNA-directed DNA polymerase</keyword>
<dbReference type="CDD" id="cd01647">
    <property type="entry name" value="RT_LTR"/>
    <property type="match status" value="1"/>
</dbReference>
<dbReference type="AlphaFoldDB" id="A0A388JV18"/>
<evidence type="ECO:0000256" key="3">
    <source>
        <dbReference type="ARBA" id="ARBA00022679"/>
    </source>
</evidence>
<dbReference type="FunFam" id="3.30.70.270:FF:000020">
    <property type="entry name" value="Transposon Tf2-6 polyprotein-like Protein"/>
    <property type="match status" value="1"/>
</dbReference>
<dbReference type="GO" id="GO:0045271">
    <property type="term" value="C:respiratory chain complex I"/>
    <property type="evidence" value="ECO:0007669"/>
    <property type="project" value="InterPro"/>
</dbReference>
<dbReference type="Pfam" id="PF00078">
    <property type="entry name" value="RVT_1"/>
    <property type="match status" value="1"/>
</dbReference>
<keyword evidence="6" id="KW-0255">Endonuclease</keyword>
<proteinExistence type="inferred from homology"/>
<dbReference type="GO" id="GO:0006508">
    <property type="term" value="P:proteolysis"/>
    <property type="evidence" value="ECO:0007669"/>
    <property type="project" value="UniProtKB-KW"/>
</dbReference>